<keyword evidence="9" id="KW-1185">Reference proteome</keyword>
<sequence>MSSIFDKSESYRPFKYPYLMESVERHVVDLYWEVHQLDFSDDVKQYYSKDGMKTLNVPHETNKQILTKVLNLFTQMDIAAGELYCQLLPYVGNNEVRNWFMVAAARESTHQRCYAAAVEALSFPESSWTEFMKFKEMQDKLDVMYGGEDTDPSTKVGFMKTLARLFLAEGICLFGAFASMLNLRRFGLMQGTNKVNEWSLRDEEEHVDNNMKIFLKELENFNKEDKREIMNYVKKIIKSYVEAEHLFLDLVYEIGDQEDMTKADMKTYIKYLANLRMKQLGWKPVYEDVSNPLTWMDWVLSGKKHTNFFEERVADYSHDTLKGSVDYGSYSLQLDISSVETATVLPKDVLTVYSTGWCGYCNSLKDFLDENLITYRVVDVDSLDNFGYKTIPQVFEGNTHIGGYKETVAYYTT</sequence>
<dbReference type="InterPro" id="IPR009078">
    <property type="entry name" value="Ferritin-like_SF"/>
</dbReference>
<comment type="cofactor">
    <cofactor evidence="1">
        <name>Fe cation</name>
        <dbReference type="ChEBI" id="CHEBI:24875"/>
    </cofactor>
</comment>
<dbReference type="Gene3D" id="3.40.30.10">
    <property type="entry name" value="Glutaredoxin"/>
    <property type="match status" value="1"/>
</dbReference>
<dbReference type="InterPro" id="IPR036249">
    <property type="entry name" value="Thioredoxin-like_sf"/>
</dbReference>
<evidence type="ECO:0000256" key="5">
    <source>
        <dbReference type="ARBA" id="ARBA00023002"/>
    </source>
</evidence>
<dbReference type="GO" id="GO:0046872">
    <property type="term" value="F:metal ion binding"/>
    <property type="evidence" value="ECO:0007669"/>
    <property type="project" value="UniProtKB-KW"/>
</dbReference>
<dbReference type="PANTHER" id="PTHR23409">
    <property type="entry name" value="RIBONUCLEOSIDE-DIPHOSPHATE REDUCTASE SMALL CHAIN"/>
    <property type="match status" value="1"/>
</dbReference>
<name>A0A0H4J285_9CAUD</name>
<dbReference type="SUPFAM" id="SSF47240">
    <property type="entry name" value="Ferritin-like"/>
    <property type="match status" value="1"/>
</dbReference>
<comment type="similarity">
    <text evidence="2">Belongs to the ribonucleoside diphosphate reductase small chain family.</text>
</comment>
<dbReference type="Pfam" id="PF00462">
    <property type="entry name" value="Glutaredoxin"/>
    <property type="match status" value="1"/>
</dbReference>
<dbReference type="Pfam" id="PF00268">
    <property type="entry name" value="Ribonuc_red_sm"/>
    <property type="match status" value="1"/>
</dbReference>
<evidence type="ECO:0000256" key="6">
    <source>
        <dbReference type="ARBA" id="ARBA00023004"/>
    </source>
</evidence>
<reference evidence="8 9" key="1">
    <citation type="submission" date="2015-05" db="EMBL/GenBank/DDBJ databases">
        <authorList>
            <person name="Wang D.B."/>
            <person name="Wang M."/>
        </authorList>
    </citation>
    <scope>NUCLEOTIDE SEQUENCE [LARGE SCALE GENOMIC DNA]</scope>
</reference>
<dbReference type="EC" id="1.17.4.1" evidence="3"/>
<keyword evidence="5 8" id="KW-0560">Oxidoreductase</keyword>
<dbReference type="InterPro" id="IPR012348">
    <property type="entry name" value="RNR-like"/>
</dbReference>
<dbReference type="PROSITE" id="PS51354">
    <property type="entry name" value="GLUTAREDOXIN_2"/>
    <property type="match status" value="1"/>
</dbReference>
<evidence type="ECO:0000256" key="4">
    <source>
        <dbReference type="ARBA" id="ARBA00022723"/>
    </source>
</evidence>
<dbReference type="EMBL" id="KR534323">
    <property type="protein sequence ID" value="AKO61040.1"/>
    <property type="molecule type" value="Genomic_DNA"/>
</dbReference>
<dbReference type="Gene3D" id="1.10.620.20">
    <property type="entry name" value="Ribonucleotide Reductase, subunit A"/>
    <property type="match status" value="1"/>
</dbReference>
<evidence type="ECO:0000256" key="3">
    <source>
        <dbReference type="ARBA" id="ARBA00012274"/>
    </source>
</evidence>
<keyword evidence="6" id="KW-0408">Iron</keyword>
<feature type="domain" description="Glutaredoxin" evidence="7">
    <location>
        <begin position="351"/>
        <end position="401"/>
    </location>
</feature>
<accession>A0A0H4J285</accession>
<evidence type="ECO:0000313" key="9">
    <source>
        <dbReference type="Proteomes" id="UP000202763"/>
    </source>
</evidence>
<dbReference type="PANTHER" id="PTHR23409:SF18">
    <property type="entry name" value="RIBONUCLEOSIDE-DIPHOSPHATE REDUCTASE SUBUNIT M2"/>
    <property type="match status" value="1"/>
</dbReference>
<dbReference type="SUPFAM" id="SSF52833">
    <property type="entry name" value="Thioredoxin-like"/>
    <property type="match status" value="1"/>
</dbReference>
<protein>
    <recommendedName>
        <fullName evidence="3">ribonucleoside-diphosphate reductase</fullName>
        <ecNumber evidence="3">1.17.4.1</ecNumber>
    </recommendedName>
</protein>
<dbReference type="InterPro" id="IPR002109">
    <property type="entry name" value="Glutaredoxin"/>
</dbReference>
<dbReference type="GO" id="GO:0004748">
    <property type="term" value="F:ribonucleoside-diphosphate reductase activity, thioredoxin disulfide as acceptor"/>
    <property type="evidence" value="ECO:0007669"/>
    <property type="project" value="UniProtKB-EC"/>
</dbReference>
<dbReference type="KEGG" id="vg:26796634"/>
<dbReference type="GeneID" id="26796634"/>
<evidence type="ECO:0000259" key="7">
    <source>
        <dbReference type="Pfam" id="PF00462"/>
    </source>
</evidence>
<proteinExistence type="inferred from homology"/>
<evidence type="ECO:0000256" key="2">
    <source>
        <dbReference type="ARBA" id="ARBA00009303"/>
    </source>
</evidence>
<dbReference type="UniPathway" id="UPA00326"/>
<dbReference type="RefSeq" id="YP_009225573.1">
    <property type="nucleotide sequence ID" value="NC_029094.1"/>
</dbReference>
<evidence type="ECO:0000256" key="1">
    <source>
        <dbReference type="ARBA" id="ARBA00001962"/>
    </source>
</evidence>
<dbReference type="CDD" id="cd02066">
    <property type="entry name" value="GRX_family"/>
    <property type="match status" value="1"/>
</dbReference>
<dbReference type="Proteomes" id="UP000202763">
    <property type="component" value="Segment"/>
</dbReference>
<keyword evidence="4" id="KW-0479">Metal-binding</keyword>
<dbReference type="GO" id="GO:0009263">
    <property type="term" value="P:deoxyribonucleotide biosynthetic process"/>
    <property type="evidence" value="ECO:0007669"/>
    <property type="project" value="InterPro"/>
</dbReference>
<dbReference type="CDD" id="cd01049">
    <property type="entry name" value="RNRR2"/>
    <property type="match status" value="1"/>
</dbReference>
<dbReference type="InterPro" id="IPR033909">
    <property type="entry name" value="RNR_small"/>
</dbReference>
<dbReference type="OrthoDB" id="4477at10239"/>
<organism evidence="8 9">
    <name type="scientific">Pseudoalteromonas phage H101</name>
    <dbReference type="NCBI Taxonomy" id="1654919"/>
    <lineage>
        <taxon>Viruses</taxon>
        <taxon>Duplodnaviria</taxon>
        <taxon>Heunggongvirae</taxon>
        <taxon>Uroviricota</taxon>
        <taxon>Caudoviricetes</taxon>
        <taxon>Shandongvirus</taxon>
        <taxon>Shandongvirus H101</taxon>
    </lineage>
</organism>
<dbReference type="InterPro" id="IPR000358">
    <property type="entry name" value="RNR_small_fam"/>
</dbReference>
<evidence type="ECO:0000313" key="8">
    <source>
        <dbReference type="EMBL" id="AKO61040.1"/>
    </source>
</evidence>